<dbReference type="Proteomes" id="UP000266723">
    <property type="component" value="Unassembled WGS sequence"/>
</dbReference>
<reference evidence="2 3" key="1">
    <citation type="journal article" date="2020" name="BMC Genomics">
        <title>Intraspecific diversification of the crop wild relative Brassica cretica Lam. using demographic model selection.</title>
        <authorList>
            <person name="Kioukis A."/>
            <person name="Michalopoulou V.A."/>
            <person name="Briers L."/>
            <person name="Pirintsos S."/>
            <person name="Studholme D.J."/>
            <person name="Pavlidis P."/>
            <person name="Sarris P.F."/>
        </authorList>
    </citation>
    <scope>NUCLEOTIDE SEQUENCE [LARGE SCALE GENOMIC DNA]</scope>
    <source>
        <strain evidence="3">cv. PFS-1207/04</strain>
    </source>
</reference>
<name>A0ABQ7ECJ0_BRACR</name>
<evidence type="ECO:0000256" key="1">
    <source>
        <dbReference type="SAM" id="MobiDB-lite"/>
    </source>
</evidence>
<dbReference type="EMBL" id="QGKV02000299">
    <property type="protein sequence ID" value="KAF3594323.1"/>
    <property type="molecule type" value="Genomic_DNA"/>
</dbReference>
<evidence type="ECO:0000313" key="2">
    <source>
        <dbReference type="EMBL" id="KAF3594323.1"/>
    </source>
</evidence>
<proteinExistence type="predicted"/>
<keyword evidence="3" id="KW-1185">Reference proteome</keyword>
<feature type="region of interest" description="Disordered" evidence="1">
    <location>
        <begin position="21"/>
        <end position="78"/>
    </location>
</feature>
<sequence length="78" mass="8823">MCFSNDHLGYRLERVQLPADGNVTKKFEDGSKHKPLPTPSQPEKDFAGLKEHPGEAAKSEEANVQPDNFWTRLWGKKS</sequence>
<comment type="caution">
    <text evidence="2">The sequence shown here is derived from an EMBL/GenBank/DDBJ whole genome shotgun (WGS) entry which is preliminary data.</text>
</comment>
<accession>A0ABQ7ECJ0</accession>
<protein>
    <submittedName>
        <fullName evidence="2">Uncharacterized protein</fullName>
    </submittedName>
</protein>
<gene>
    <name evidence="2" type="ORF">DY000_02023106</name>
</gene>
<feature type="compositionally biased region" description="Basic and acidic residues" evidence="1">
    <location>
        <begin position="42"/>
        <end position="61"/>
    </location>
</feature>
<evidence type="ECO:0000313" key="3">
    <source>
        <dbReference type="Proteomes" id="UP000266723"/>
    </source>
</evidence>
<feature type="compositionally biased region" description="Basic and acidic residues" evidence="1">
    <location>
        <begin position="23"/>
        <end position="32"/>
    </location>
</feature>
<organism evidence="2 3">
    <name type="scientific">Brassica cretica</name>
    <name type="common">Mustard</name>
    <dbReference type="NCBI Taxonomy" id="69181"/>
    <lineage>
        <taxon>Eukaryota</taxon>
        <taxon>Viridiplantae</taxon>
        <taxon>Streptophyta</taxon>
        <taxon>Embryophyta</taxon>
        <taxon>Tracheophyta</taxon>
        <taxon>Spermatophyta</taxon>
        <taxon>Magnoliopsida</taxon>
        <taxon>eudicotyledons</taxon>
        <taxon>Gunneridae</taxon>
        <taxon>Pentapetalae</taxon>
        <taxon>rosids</taxon>
        <taxon>malvids</taxon>
        <taxon>Brassicales</taxon>
        <taxon>Brassicaceae</taxon>
        <taxon>Brassiceae</taxon>
        <taxon>Brassica</taxon>
    </lineage>
</organism>